<dbReference type="CDD" id="cd00085">
    <property type="entry name" value="HNHc"/>
    <property type="match status" value="1"/>
</dbReference>
<dbReference type="OrthoDB" id="3541361at2"/>
<name>A0A1H0PV72_9MICO</name>
<feature type="compositionally biased region" description="Acidic residues" evidence="1">
    <location>
        <begin position="184"/>
        <end position="200"/>
    </location>
</feature>
<dbReference type="STRING" id="443156.SAMN04489867_1377"/>
<reference evidence="4" key="1">
    <citation type="submission" date="2016-10" db="EMBL/GenBank/DDBJ databases">
        <authorList>
            <person name="Varghese N."/>
            <person name="Submissions S."/>
        </authorList>
    </citation>
    <scope>NUCLEOTIDE SEQUENCE [LARGE SCALE GENOMIC DNA]</scope>
    <source>
        <strain evidence="4">DSM 22329</strain>
    </source>
</reference>
<organism evidence="3 4">
    <name type="scientific">Pedococcus dokdonensis</name>
    <dbReference type="NCBI Taxonomy" id="443156"/>
    <lineage>
        <taxon>Bacteria</taxon>
        <taxon>Bacillati</taxon>
        <taxon>Actinomycetota</taxon>
        <taxon>Actinomycetes</taxon>
        <taxon>Micrococcales</taxon>
        <taxon>Intrasporangiaceae</taxon>
        <taxon>Pedococcus</taxon>
    </lineage>
</organism>
<feature type="domain" description="HNH nuclease" evidence="2">
    <location>
        <begin position="288"/>
        <end position="339"/>
    </location>
</feature>
<keyword evidence="4" id="KW-1185">Reference proteome</keyword>
<sequence length="379" mass="40026">MCALPQVQALAWAGDLEPYRVDAIAAESAAAPADLLHEFEARVLEGGITHLSCAALRSRARRAADRCAPDAAIDLAATFRARADVTVRPGECTGMTRLVADLPTPVAMRIFGAVDSLAAEYARAEPGQRIGVARADALADLVEANATISTTIELVAPVESGGASRTDLGVSADCLAEPAGPEPSDLEPSDLEPSDLEPSDLEPSGTSGGFVDLGGCAELDDGVLHDHGYDDLWFVSAHTEVPTVGSLLPADVVALLNDPDTTIRLARSDSVTGAVRWQDPATYRPGARTARAVRSRDGTCRFPGCATAARRCQLDHVIRHPDGPTTVTNLQTLCATHHGFKHHAGWQVSMDERGVCTWTAPDGRTHVTHPLDRHGHRAA</sequence>
<dbReference type="Gene3D" id="1.10.30.50">
    <property type="match status" value="1"/>
</dbReference>
<evidence type="ECO:0000256" key="1">
    <source>
        <dbReference type="SAM" id="MobiDB-lite"/>
    </source>
</evidence>
<evidence type="ECO:0000313" key="3">
    <source>
        <dbReference type="EMBL" id="SDP08565.1"/>
    </source>
</evidence>
<proteinExistence type="predicted"/>
<dbReference type="AlphaFoldDB" id="A0A1H0PV72"/>
<protein>
    <recommendedName>
        <fullName evidence="2">HNH nuclease domain-containing protein</fullName>
    </recommendedName>
</protein>
<dbReference type="SMART" id="SM00507">
    <property type="entry name" value="HNHc"/>
    <property type="match status" value="1"/>
</dbReference>
<evidence type="ECO:0000259" key="2">
    <source>
        <dbReference type="SMART" id="SM00507"/>
    </source>
</evidence>
<accession>A0A1H0PV72</accession>
<dbReference type="EMBL" id="LT629711">
    <property type="protein sequence ID" value="SDP08565.1"/>
    <property type="molecule type" value="Genomic_DNA"/>
</dbReference>
<feature type="region of interest" description="Disordered" evidence="1">
    <location>
        <begin position="173"/>
        <end position="207"/>
    </location>
</feature>
<gene>
    <name evidence="3" type="ORF">SAMN04489867_1377</name>
</gene>
<dbReference type="InterPro" id="IPR003615">
    <property type="entry name" value="HNH_nuc"/>
</dbReference>
<dbReference type="Proteomes" id="UP000199077">
    <property type="component" value="Chromosome I"/>
</dbReference>
<dbReference type="RefSeq" id="WP_091783252.1">
    <property type="nucleotide sequence ID" value="NZ_LT629711.1"/>
</dbReference>
<evidence type="ECO:0000313" key="4">
    <source>
        <dbReference type="Proteomes" id="UP000199077"/>
    </source>
</evidence>